<evidence type="ECO:0000313" key="1">
    <source>
        <dbReference type="EMBL" id="TFK72410.1"/>
    </source>
</evidence>
<proteinExistence type="predicted"/>
<feature type="non-terminal residue" evidence="1">
    <location>
        <position position="350"/>
    </location>
</feature>
<protein>
    <submittedName>
        <fullName evidence="1">Uncharacterized protein</fullName>
    </submittedName>
</protein>
<keyword evidence="2" id="KW-1185">Reference proteome</keyword>
<dbReference type="Proteomes" id="UP000308600">
    <property type="component" value="Unassembled WGS sequence"/>
</dbReference>
<reference evidence="1 2" key="1">
    <citation type="journal article" date="2019" name="Nat. Ecol. Evol.">
        <title>Megaphylogeny resolves global patterns of mushroom evolution.</title>
        <authorList>
            <person name="Varga T."/>
            <person name="Krizsan K."/>
            <person name="Foldi C."/>
            <person name="Dima B."/>
            <person name="Sanchez-Garcia M."/>
            <person name="Sanchez-Ramirez S."/>
            <person name="Szollosi G.J."/>
            <person name="Szarkandi J.G."/>
            <person name="Papp V."/>
            <person name="Albert L."/>
            <person name="Andreopoulos W."/>
            <person name="Angelini C."/>
            <person name="Antonin V."/>
            <person name="Barry K.W."/>
            <person name="Bougher N.L."/>
            <person name="Buchanan P."/>
            <person name="Buyck B."/>
            <person name="Bense V."/>
            <person name="Catcheside P."/>
            <person name="Chovatia M."/>
            <person name="Cooper J."/>
            <person name="Damon W."/>
            <person name="Desjardin D."/>
            <person name="Finy P."/>
            <person name="Geml J."/>
            <person name="Haridas S."/>
            <person name="Hughes K."/>
            <person name="Justo A."/>
            <person name="Karasinski D."/>
            <person name="Kautmanova I."/>
            <person name="Kiss B."/>
            <person name="Kocsube S."/>
            <person name="Kotiranta H."/>
            <person name="LaButti K.M."/>
            <person name="Lechner B.E."/>
            <person name="Liimatainen K."/>
            <person name="Lipzen A."/>
            <person name="Lukacs Z."/>
            <person name="Mihaltcheva S."/>
            <person name="Morgado L.N."/>
            <person name="Niskanen T."/>
            <person name="Noordeloos M.E."/>
            <person name="Ohm R.A."/>
            <person name="Ortiz-Santana B."/>
            <person name="Ovrebo C."/>
            <person name="Racz N."/>
            <person name="Riley R."/>
            <person name="Savchenko A."/>
            <person name="Shiryaev A."/>
            <person name="Soop K."/>
            <person name="Spirin V."/>
            <person name="Szebenyi C."/>
            <person name="Tomsovsky M."/>
            <person name="Tulloss R.E."/>
            <person name="Uehling J."/>
            <person name="Grigoriev I.V."/>
            <person name="Vagvolgyi C."/>
            <person name="Papp T."/>
            <person name="Martin F.M."/>
            <person name="Miettinen O."/>
            <person name="Hibbett D.S."/>
            <person name="Nagy L.G."/>
        </authorList>
    </citation>
    <scope>NUCLEOTIDE SEQUENCE [LARGE SCALE GENOMIC DNA]</scope>
    <source>
        <strain evidence="1 2">NL-1719</strain>
    </source>
</reference>
<organism evidence="1 2">
    <name type="scientific">Pluteus cervinus</name>
    <dbReference type="NCBI Taxonomy" id="181527"/>
    <lineage>
        <taxon>Eukaryota</taxon>
        <taxon>Fungi</taxon>
        <taxon>Dikarya</taxon>
        <taxon>Basidiomycota</taxon>
        <taxon>Agaricomycotina</taxon>
        <taxon>Agaricomycetes</taxon>
        <taxon>Agaricomycetidae</taxon>
        <taxon>Agaricales</taxon>
        <taxon>Pluteineae</taxon>
        <taxon>Pluteaceae</taxon>
        <taxon>Pluteus</taxon>
    </lineage>
</organism>
<dbReference type="EMBL" id="ML208285">
    <property type="protein sequence ID" value="TFK72410.1"/>
    <property type="molecule type" value="Genomic_DNA"/>
</dbReference>
<accession>A0ACD3B3M2</accession>
<evidence type="ECO:0000313" key="2">
    <source>
        <dbReference type="Proteomes" id="UP000308600"/>
    </source>
</evidence>
<sequence length="350" mass="39546">IVNVRPPRAPYPPRGFFVCETQPIFDTWQPHLASRKLADQRHARRPCLLLDSTKLRYDVGPRESRLFYHKKKVVGGVFRRVCPNKNGVKWVDGVVCKEVNYKKSARLDDPGKLDLVGYTAGSRSKSKFDWSINNVGPARSPDAIRTSDEDCSAAFAFLWNMCRQRLPPEVIKDFDDFLRSNNMRRMDGHGTMVPDGTAIHGHGTYTIRLPDGEELTFHDVELAPPSGAIGYNYSRAIHTERQPIPWAFSWTTSRRDNKGTLSGGSFFMSKYGIRIAGAANSLIFWNPQEPHGTGLQDYDPGDGNPGFFQAGLCAFVPNRLPKVWKQYRDNELTHAQAMQELEKDADDSIE</sequence>
<name>A0ACD3B3M2_9AGAR</name>
<feature type="non-terminal residue" evidence="1">
    <location>
        <position position="1"/>
    </location>
</feature>
<gene>
    <name evidence="1" type="ORF">BDN72DRAFT_749459</name>
</gene>